<organism evidence="1 2">
    <name type="scientific">Saccharomonospora marina XMU15</name>
    <dbReference type="NCBI Taxonomy" id="882083"/>
    <lineage>
        <taxon>Bacteria</taxon>
        <taxon>Bacillati</taxon>
        <taxon>Actinomycetota</taxon>
        <taxon>Actinomycetes</taxon>
        <taxon>Pseudonocardiales</taxon>
        <taxon>Pseudonocardiaceae</taxon>
        <taxon>Saccharomonospora</taxon>
    </lineage>
</organism>
<proteinExistence type="predicted"/>
<gene>
    <name evidence="1" type="ORF">SacmaDRAFT_0620</name>
</gene>
<dbReference type="HOGENOM" id="CLU_3358295_0_0_11"/>
<evidence type="ECO:0000313" key="2">
    <source>
        <dbReference type="Proteomes" id="UP000004926"/>
    </source>
</evidence>
<evidence type="ECO:0000313" key="1">
    <source>
        <dbReference type="EMBL" id="EHR48920.1"/>
    </source>
</evidence>
<reference evidence="1 2" key="1">
    <citation type="journal article" date="2012" name="Stand. Genomic Sci.">
        <title>Genome sequence of the ocean sediment bacterium Saccharomonospora marina type strain (XMU15(T)).</title>
        <authorList>
            <person name="Klenk H.P."/>
            <person name="Lu M."/>
            <person name="Lucas S."/>
            <person name="Lapidus A."/>
            <person name="Copeland A."/>
            <person name="Pitluck S."/>
            <person name="Goodwin L.A."/>
            <person name="Han C."/>
            <person name="Tapia R."/>
            <person name="Brambilla E.M."/>
            <person name="Potter G."/>
            <person name="Land M."/>
            <person name="Ivanova N."/>
            <person name="Rohde M."/>
            <person name="Goker M."/>
            <person name="Detter J.C."/>
            <person name="Li W.J."/>
            <person name="Kyrpides N.C."/>
            <person name="Woyke T."/>
        </authorList>
    </citation>
    <scope>NUCLEOTIDE SEQUENCE [LARGE SCALE GENOMIC DNA]</scope>
    <source>
        <strain evidence="1 2">XMU15</strain>
    </source>
</reference>
<name>H5X5A9_9PSEU</name>
<dbReference type="Proteomes" id="UP000004926">
    <property type="component" value="Chromosome"/>
</dbReference>
<accession>H5X5A9</accession>
<dbReference type="STRING" id="882083.SacmaDRAFT_0620"/>
<protein>
    <recommendedName>
        <fullName evidence="3">Zinc-ribbon domain-containing protein</fullName>
    </recommendedName>
</protein>
<evidence type="ECO:0008006" key="3">
    <source>
        <dbReference type="Google" id="ProtNLM"/>
    </source>
</evidence>
<dbReference type="EMBL" id="CM001439">
    <property type="protein sequence ID" value="EHR48920.1"/>
    <property type="molecule type" value="Genomic_DNA"/>
</dbReference>
<sequence>MRTHLATLLARFIATCATCGAPIPDDQVMCSICATK</sequence>
<keyword evidence="2" id="KW-1185">Reference proteome</keyword>
<dbReference type="AlphaFoldDB" id="H5X5A9"/>